<evidence type="ECO:0000313" key="1">
    <source>
        <dbReference type="EMBL" id="ADQ15804.1"/>
    </source>
</evidence>
<reference key="1">
    <citation type="submission" date="2010-11" db="EMBL/GenBank/DDBJ databases">
        <title>The complete genome of Leadbetterella byssophila DSM 17132.</title>
        <authorList>
            <consortium name="US DOE Joint Genome Institute (JGI-PGF)"/>
            <person name="Lucas S."/>
            <person name="Copeland A."/>
            <person name="Lapidus A."/>
            <person name="Glavina del Rio T."/>
            <person name="Dalin E."/>
            <person name="Tice H."/>
            <person name="Bruce D."/>
            <person name="Goodwin L."/>
            <person name="Pitluck S."/>
            <person name="Kyrpides N."/>
            <person name="Mavromatis K."/>
            <person name="Ivanova N."/>
            <person name="Teshima H."/>
            <person name="Brettin T."/>
            <person name="Detter J.C."/>
            <person name="Han C."/>
            <person name="Tapia R."/>
            <person name="Land M."/>
            <person name="Hauser L."/>
            <person name="Markowitz V."/>
            <person name="Cheng J.-F."/>
            <person name="Hugenholtz P."/>
            <person name="Woyke T."/>
            <person name="Wu D."/>
            <person name="Tindall B."/>
            <person name="Pomrenke H.G."/>
            <person name="Brambilla E."/>
            <person name="Klenk H.-P."/>
            <person name="Eisen J.A."/>
        </authorList>
    </citation>
    <scope>NUCLEOTIDE SEQUENCE [LARGE SCALE GENOMIC DNA]</scope>
    <source>
        <strain>DSM 17132</strain>
    </source>
</reference>
<accession>E4RRH5</accession>
<name>E4RRH5_LEAB4</name>
<reference evidence="1 2" key="2">
    <citation type="journal article" date="2011" name="Stand. Genomic Sci.">
        <title>Complete genome sequence of Leadbetterella byssophila type strain (4M15).</title>
        <authorList>
            <person name="Abt B."/>
            <person name="Teshima H."/>
            <person name="Lucas S."/>
            <person name="Lapidus A."/>
            <person name="Del Rio T.G."/>
            <person name="Nolan M."/>
            <person name="Tice H."/>
            <person name="Cheng J.F."/>
            <person name="Pitluck S."/>
            <person name="Liolios K."/>
            <person name="Pagani I."/>
            <person name="Ivanova N."/>
            <person name="Mavromatis K."/>
            <person name="Pati A."/>
            <person name="Tapia R."/>
            <person name="Han C."/>
            <person name="Goodwin L."/>
            <person name="Chen A."/>
            <person name="Palaniappan K."/>
            <person name="Land M."/>
            <person name="Hauser L."/>
            <person name="Chang Y.J."/>
            <person name="Jeffries C.D."/>
            <person name="Rohde M."/>
            <person name="Goker M."/>
            <person name="Tindall B.J."/>
            <person name="Detter J.C."/>
            <person name="Woyke T."/>
            <person name="Bristow J."/>
            <person name="Eisen J.A."/>
            <person name="Markowitz V."/>
            <person name="Hugenholtz P."/>
            <person name="Klenk H.P."/>
            <person name="Kyrpides N.C."/>
        </authorList>
    </citation>
    <scope>NUCLEOTIDE SEQUENCE [LARGE SCALE GENOMIC DNA]</scope>
    <source>
        <strain evidence="2">DSM 17132 / JCM 16389 / KACC 11308 / NBRC 106382 / 4M15</strain>
    </source>
</reference>
<organism evidence="1 2">
    <name type="scientific">Leadbetterella byssophila (strain DSM 17132 / JCM 16389 / KACC 11308 / NBRC 106382 / 4M15)</name>
    <dbReference type="NCBI Taxonomy" id="649349"/>
    <lineage>
        <taxon>Bacteria</taxon>
        <taxon>Pseudomonadati</taxon>
        <taxon>Bacteroidota</taxon>
        <taxon>Cytophagia</taxon>
        <taxon>Cytophagales</taxon>
        <taxon>Leadbetterellaceae</taxon>
        <taxon>Leadbetterella</taxon>
    </lineage>
</organism>
<dbReference type="AlphaFoldDB" id="E4RRH5"/>
<sequence length="583" mass="65983">MNRKQFIKDTLGYSAALFLAPQFLSSAQPIPASDLMKRLIVGNDNFVEKFLSLGKEGPKQGGRAYGYNFAKLSAAYVNPQSRFHKSDKIVTALEEIAVHFNNVLAPDGTMNAGNIESPPDTAFVMEPLCSGIHILNQSKEKALDKAKALIKIPVERVGAALTVGGVHTPNHRWEISSALAWINKVYPNQKYVNRIDEWLSEGIYIDQDGHYPERSMNYADVENRGFITMGHLLNRPELYAAPLKSLEMAWYYTDVNGELITFDSRRQDQYGSKEIMVQYLHYRFLAIEKNNGLFSAICRFMESLPEFEKDVIQNELYRFMAVPLLAKELPTPAALPTNYEKLFTTSHLARIRRGDTSMTIFGGNDFPLIIASGRSVSPNFFGYRKGKAALKHVRMSSRFFSMGFFRGDGLEKEGDRYKLHEVKKAPYYQPLKPEDRKKDGDYELTPSVDDRFWSKMSFDKRKPDFKVQESTVWVREENGEVFLDFEVNGPEGVAITIDLCFGAEGTLKNVQNSNGQVNFLPEGYGEYTVGNDKITFGPGIKKHEWTRGLEGEKYSVFNGNLNTPGHHVYLTGVTPFKHSLKIS</sequence>
<dbReference type="EMBL" id="CP002305">
    <property type="protein sequence ID" value="ADQ15804.1"/>
    <property type="molecule type" value="Genomic_DNA"/>
</dbReference>
<proteinExistence type="predicted"/>
<dbReference type="HOGENOM" id="CLU_030794_0_0_10"/>
<dbReference type="RefSeq" id="WP_013406862.1">
    <property type="nucleotide sequence ID" value="NC_014655.1"/>
</dbReference>
<keyword evidence="2" id="KW-1185">Reference proteome</keyword>
<evidence type="ECO:0008006" key="3">
    <source>
        <dbReference type="Google" id="ProtNLM"/>
    </source>
</evidence>
<dbReference type="KEGG" id="lby:Lbys_0008"/>
<protein>
    <recommendedName>
        <fullName evidence="3">Heparinase II/III family protein</fullName>
    </recommendedName>
</protein>
<gene>
    <name evidence="1" type="ordered locus">Lbys_0008</name>
</gene>
<dbReference type="STRING" id="649349.Lbys_0008"/>
<dbReference type="eggNOG" id="ENOG502Z7RW">
    <property type="taxonomic scope" value="Bacteria"/>
</dbReference>
<evidence type="ECO:0000313" key="2">
    <source>
        <dbReference type="Proteomes" id="UP000007435"/>
    </source>
</evidence>
<dbReference type="OrthoDB" id="1290722at2"/>
<dbReference type="Proteomes" id="UP000007435">
    <property type="component" value="Chromosome"/>
</dbReference>